<sequence length="69" mass="8550">MVIYTRIKEQNDFGVKFLETFECFNLRNNSEKFKLQFFNFKTNFIYKKKGFYKTKDKDFRIYTKSLFGD</sequence>
<dbReference type="Proteomes" id="UP000012112">
    <property type="component" value="Unassembled WGS sequence"/>
</dbReference>
<dbReference type="AlphaFoldDB" id="M6W1F3"/>
<evidence type="ECO:0000313" key="1">
    <source>
        <dbReference type="EMBL" id="EMO55628.1"/>
    </source>
</evidence>
<protein>
    <submittedName>
        <fullName evidence="1">Uncharacterized protein</fullName>
    </submittedName>
</protein>
<proteinExistence type="predicted"/>
<name>M6W1F3_9LEPT</name>
<comment type="caution">
    <text evidence="1">The sequence shown here is derived from an EMBL/GenBank/DDBJ whole genome shotgun (WGS) entry which is preliminary data.</text>
</comment>
<gene>
    <name evidence="1" type="ORF">LEP1GSC172_2207</name>
</gene>
<accession>M6W1F3</accession>
<dbReference type="EMBL" id="AKWD02000006">
    <property type="protein sequence ID" value="EMO55628.1"/>
    <property type="molecule type" value="Genomic_DNA"/>
</dbReference>
<organism evidence="1 2">
    <name type="scientific">Leptospira noguchii</name>
    <dbReference type="NCBI Taxonomy" id="28182"/>
    <lineage>
        <taxon>Bacteria</taxon>
        <taxon>Pseudomonadati</taxon>
        <taxon>Spirochaetota</taxon>
        <taxon>Spirochaetia</taxon>
        <taxon>Leptospirales</taxon>
        <taxon>Leptospiraceae</taxon>
        <taxon>Leptospira</taxon>
    </lineage>
</organism>
<evidence type="ECO:0000313" key="2">
    <source>
        <dbReference type="Proteomes" id="UP000012112"/>
    </source>
</evidence>
<reference evidence="1 2" key="1">
    <citation type="submission" date="2013-01" db="EMBL/GenBank/DDBJ databases">
        <authorList>
            <person name="Harkins D.M."/>
            <person name="Durkin A.S."/>
            <person name="Brinkac L.M."/>
            <person name="Haft D.H."/>
            <person name="Selengut J.D."/>
            <person name="Sanka R."/>
            <person name="DePew J."/>
            <person name="Purushe J."/>
            <person name="Matthias M.A."/>
            <person name="Vinetz J.M."/>
            <person name="Sutton G.G."/>
            <person name="Nierman W.C."/>
            <person name="Fouts D.E."/>
        </authorList>
    </citation>
    <scope>NUCLEOTIDE SEQUENCE [LARGE SCALE GENOMIC DNA]</scope>
    <source>
        <strain evidence="1 2">HAI1536</strain>
    </source>
</reference>